<evidence type="ECO:0000313" key="1">
    <source>
        <dbReference type="EMBL" id="WNO29742.1"/>
    </source>
</evidence>
<sequence length="98" mass="11196">MTNYTIEPEGFHKAYDNGGHTLDRYSVQVINIEEGEVYTIACNGNPFDGVWSFSDDIPLYDDEELHEDIGEEIGWNDLPYNVQKAVYLHAAVAENFHK</sequence>
<accession>A0AA96KR32</accession>
<name>A0AA96KR32_9CAUD</name>
<dbReference type="EMBL" id="OQ884030">
    <property type="protein sequence ID" value="WNO29742.1"/>
    <property type="molecule type" value="Genomic_DNA"/>
</dbReference>
<proteinExistence type="predicted"/>
<protein>
    <submittedName>
        <fullName evidence="1">Uncharacterized protein</fullName>
    </submittedName>
</protein>
<organism evidence="1">
    <name type="scientific">Bacillus phage SDFMU_Pbc</name>
    <dbReference type="NCBI Taxonomy" id="3076135"/>
    <lineage>
        <taxon>Viruses</taxon>
        <taxon>Duplodnaviria</taxon>
        <taxon>Heunggongvirae</taxon>
        <taxon>Uroviricota</taxon>
        <taxon>Caudoviricetes</taxon>
        <taxon>Herelleviridae</taxon>
        <taxon>Bastillevirinae</taxon>
        <taxon>Agatevirus</taxon>
        <taxon>Agatevirus agate</taxon>
    </lineage>
</organism>
<reference evidence="1" key="1">
    <citation type="submission" date="2023-04" db="EMBL/GenBank/DDBJ databases">
        <authorList>
            <person name="Zhang X."/>
        </authorList>
    </citation>
    <scope>NUCLEOTIDE SEQUENCE</scope>
</reference>